<dbReference type="Pfam" id="PF22486">
    <property type="entry name" value="MATH_2"/>
    <property type="match status" value="1"/>
</dbReference>
<feature type="domain" description="BTB" evidence="2">
    <location>
        <begin position="190"/>
        <end position="258"/>
    </location>
</feature>
<dbReference type="PANTHER" id="PTHR24413">
    <property type="entry name" value="SPECKLE-TYPE POZ PROTEIN"/>
    <property type="match status" value="1"/>
</dbReference>
<dbReference type="CDD" id="cd18186">
    <property type="entry name" value="BTB_POZ_ZBTB_KLHL-like"/>
    <property type="match status" value="1"/>
</dbReference>
<keyword evidence="5" id="KW-1185">Reference proteome</keyword>
<proteinExistence type="predicted"/>
<dbReference type="Pfam" id="PF00651">
    <property type="entry name" value="BTB"/>
    <property type="match status" value="1"/>
</dbReference>
<evidence type="ECO:0000313" key="4">
    <source>
        <dbReference type="EMBL" id="KAK9768894.1"/>
    </source>
</evidence>
<dbReference type="SUPFAM" id="SSF54695">
    <property type="entry name" value="POZ domain"/>
    <property type="match status" value="1"/>
</dbReference>
<feature type="domain" description="MATH" evidence="3">
    <location>
        <begin position="21"/>
        <end position="140"/>
    </location>
</feature>
<dbReference type="SMART" id="SM00225">
    <property type="entry name" value="BTB"/>
    <property type="match status" value="1"/>
</dbReference>
<dbReference type="EMBL" id="JASJQH010000002">
    <property type="protein sequence ID" value="KAK9768894.1"/>
    <property type="molecule type" value="Genomic_DNA"/>
</dbReference>
<evidence type="ECO:0000313" key="5">
    <source>
        <dbReference type="Proteomes" id="UP001479436"/>
    </source>
</evidence>
<feature type="region of interest" description="Disordered" evidence="1">
    <location>
        <begin position="390"/>
        <end position="409"/>
    </location>
</feature>
<dbReference type="CDD" id="cd00121">
    <property type="entry name" value="MATH"/>
    <property type="match status" value="1"/>
</dbReference>
<gene>
    <name evidence="4" type="ORF">K7432_000123</name>
</gene>
<evidence type="ECO:0000256" key="1">
    <source>
        <dbReference type="SAM" id="MobiDB-lite"/>
    </source>
</evidence>
<dbReference type="PROSITE" id="PS50144">
    <property type="entry name" value="MATH"/>
    <property type="match status" value="1"/>
</dbReference>
<dbReference type="PROSITE" id="PS50097">
    <property type="entry name" value="BTB"/>
    <property type="match status" value="1"/>
</dbReference>
<dbReference type="InterPro" id="IPR011333">
    <property type="entry name" value="SKP1/BTB/POZ_sf"/>
</dbReference>
<sequence>MASLDTSTGRKRPVVSDSHMYYSFQWEVKNFHDITTRKVCTSEFLIMDTIWRLEIYPIGYDEHENFVSVYLRPTRLPCPKEVEFCIYLKLDVGLKRKLKKFTSRRVFCEKQSQGFERFVDRRELYELLGERDSFIVGVELFFIDVNIETEFSDFHLSESGVTDISGLEAFDPPSYYVPQFEDKLNDPNFSDVEFKVDGKDLYATKFLLCCRSSYFRAMFQTSNMCESTQQTIHLPGFKYEPVLAVFKYIYTGCFEFDIDDLKPQAVKEDTEKNSFEYLSAVYTLADMYELPELCRWIERILVTIVSIKNYDQLLHFAHRYELCRVLAKICLFVAKHWLDIQHSDSFMTLLNSGDGPLILMLFNGVMMARTGASEREVYQRLLARRDLDPSESLSASSDDVPSELEITYS</sequence>
<evidence type="ECO:0000259" key="3">
    <source>
        <dbReference type="PROSITE" id="PS50144"/>
    </source>
</evidence>
<dbReference type="InterPro" id="IPR002083">
    <property type="entry name" value="MATH/TRAF_dom"/>
</dbReference>
<evidence type="ECO:0000259" key="2">
    <source>
        <dbReference type="PROSITE" id="PS50097"/>
    </source>
</evidence>
<dbReference type="SUPFAM" id="SSF49599">
    <property type="entry name" value="TRAF domain-like"/>
    <property type="match status" value="1"/>
</dbReference>
<dbReference type="Gene3D" id="3.30.710.10">
    <property type="entry name" value="Potassium Channel Kv1.1, Chain A"/>
    <property type="match status" value="1"/>
</dbReference>
<dbReference type="SMART" id="SM00061">
    <property type="entry name" value="MATH"/>
    <property type="match status" value="1"/>
</dbReference>
<name>A0ABR2X525_9FUNG</name>
<dbReference type="InterPro" id="IPR000210">
    <property type="entry name" value="BTB/POZ_dom"/>
</dbReference>
<accession>A0ABR2X525</accession>
<protein>
    <submittedName>
        <fullName evidence="4">Uncharacterized protein</fullName>
    </submittedName>
</protein>
<dbReference type="Proteomes" id="UP001479436">
    <property type="component" value="Unassembled WGS sequence"/>
</dbReference>
<comment type="caution">
    <text evidence="4">The sequence shown here is derived from an EMBL/GenBank/DDBJ whole genome shotgun (WGS) entry which is preliminary data.</text>
</comment>
<dbReference type="Gene3D" id="2.60.210.10">
    <property type="entry name" value="Apoptosis, Tumor Necrosis Factor Receptor Associated Protein 2, Chain A"/>
    <property type="match status" value="1"/>
</dbReference>
<dbReference type="InterPro" id="IPR008974">
    <property type="entry name" value="TRAF-like"/>
</dbReference>
<reference evidence="4 5" key="1">
    <citation type="submission" date="2023-04" db="EMBL/GenBank/DDBJ databases">
        <title>Genome of Basidiobolus ranarum AG-B5.</title>
        <authorList>
            <person name="Stajich J.E."/>
            <person name="Carter-House D."/>
            <person name="Gryganskyi A."/>
        </authorList>
    </citation>
    <scope>NUCLEOTIDE SEQUENCE [LARGE SCALE GENOMIC DNA]</scope>
    <source>
        <strain evidence="4 5">AG-B5</strain>
    </source>
</reference>
<organism evidence="4 5">
    <name type="scientific">Basidiobolus ranarum</name>
    <dbReference type="NCBI Taxonomy" id="34480"/>
    <lineage>
        <taxon>Eukaryota</taxon>
        <taxon>Fungi</taxon>
        <taxon>Fungi incertae sedis</taxon>
        <taxon>Zoopagomycota</taxon>
        <taxon>Entomophthoromycotina</taxon>
        <taxon>Basidiobolomycetes</taxon>
        <taxon>Basidiobolales</taxon>
        <taxon>Basidiobolaceae</taxon>
        <taxon>Basidiobolus</taxon>
    </lineage>
</organism>